<comment type="catalytic activity">
    <reaction evidence="6">
        <text>a 2'-deoxyadenosine in DNA + S-adenosyl-L-methionine = an N(6)-methyl-2'-deoxyadenosine in DNA + S-adenosyl-L-homocysteine + H(+)</text>
        <dbReference type="Rhea" id="RHEA:15197"/>
        <dbReference type="Rhea" id="RHEA-COMP:12418"/>
        <dbReference type="Rhea" id="RHEA-COMP:12419"/>
        <dbReference type="ChEBI" id="CHEBI:15378"/>
        <dbReference type="ChEBI" id="CHEBI:57856"/>
        <dbReference type="ChEBI" id="CHEBI:59789"/>
        <dbReference type="ChEBI" id="CHEBI:90615"/>
        <dbReference type="ChEBI" id="CHEBI:90616"/>
        <dbReference type="EC" id="2.1.1.72"/>
    </reaction>
</comment>
<dbReference type="PATRIC" id="fig|34073.19.peg.1141"/>
<keyword evidence="3 8" id="KW-0489">Methyltransferase</keyword>
<dbReference type="Gene3D" id="1.10.1020.10">
    <property type="entry name" value="Adenine-specific Methyltransferase, Domain 2"/>
    <property type="match status" value="1"/>
</dbReference>
<dbReference type="InterPro" id="IPR012327">
    <property type="entry name" value="MeTrfase_D12"/>
</dbReference>
<evidence type="ECO:0000256" key="6">
    <source>
        <dbReference type="ARBA" id="ARBA00047942"/>
    </source>
</evidence>
<evidence type="ECO:0000256" key="4">
    <source>
        <dbReference type="ARBA" id="ARBA00022679"/>
    </source>
</evidence>
<dbReference type="GO" id="GO:0009007">
    <property type="term" value="F:site-specific DNA-methyltransferase (adenine-specific) activity"/>
    <property type="evidence" value="ECO:0007669"/>
    <property type="project" value="UniProtKB-EC"/>
</dbReference>
<keyword evidence="9" id="KW-1185">Reference proteome</keyword>
<proteinExistence type="inferred from homology"/>
<keyword evidence="4 8" id="KW-0808">Transferase</keyword>
<dbReference type="GO" id="GO:0006298">
    <property type="term" value="P:mismatch repair"/>
    <property type="evidence" value="ECO:0007669"/>
    <property type="project" value="TreeGrafter"/>
</dbReference>
<gene>
    <name evidence="8" type="primary">dam</name>
    <name evidence="8" type="ORF">VPARA_11220</name>
</gene>
<dbReference type="GO" id="GO:0032259">
    <property type="term" value="P:methylation"/>
    <property type="evidence" value="ECO:0007669"/>
    <property type="project" value="UniProtKB-KW"/>
</dbReference>
<evidence type="ECO:0000256" key="3">
    <source>
        <dbReference type="ARBA" id="ARBA00022603"/>
    </source>
</evidence>
<protein>
    <recommendedName>
        <fullName evidence="2">site-specific DNA-methyltransferase (adenine-specific)</fullName>
        <ecNumber evidence="2">2.1.1.72</ecNumber>
    </recommendedName>
</protein>
<dbReference type="GO" id="GO:0043565">
    <property type="term" value="F:sequence-specific DNA binding"/>
    <property type="evidence" value="ECO:0007669"/>
    <property type="project" value="TreeGrafter"/>
</dbReference>
<dbReference type="SUPFAM" id="SSF53335">
    <property type="entry name" value="S-adenosyl-L-methionine-dependent methyltransferases"/>
    <property type="match status" value="1"/>
</dbReference>
<evidence type="ECO:0000313" key="9">
    <source>
        <dbReference type="Proteomes" id="UP000035170"/>
    </source>
</evidence>
<evidence type="ECO:0000256" key="7">
    <source>
        <dbReference type="PIRSR" id="PIRSR000398-1"/>
    </source>
</evidence>
<dbReference type="InterPro" id="IPR029063">
    <property type="entry name" value="SAM-dependent_MTases_sf"/>
</dbReference>
<dbReference type="Gene3D" id="3.40.50.150">
    <property type="entry name" value="Vaccinia Virus protein VP39"/>
    <property type="match status" value="1"/>
</dbReference>
<dbReference type="PIRSF" id="PIRSF000398">
    <property type="entry name" value="M_m6A_EcoRV"/>
    <property type="match status" value="1"/>
</dbReference>
<comment type="caution">
    <text evidence="8">The sequence shown here is derived from an EMBL/GenBank/DDBJ whole genome shotgun (WGS) entry which is preliminary data.</text>
</comment>
<dbReference type="EMBL" id="JZWI01000006">
    <property type="protein sequence ID" value="KLN57609.1"/>
    <property type="molecule type" value="Genomic_DNA"/>
</dbReference>
<evidence type="ECO:0000256" key="5">
    <source>
        <dbReference type="ARBA" id="ARBA00022691"/>
    </source>
</evidence>
<dbReference type="AlphaFoldDB" id="A0A0H2M5G3"/>
<dbReference type="PRINTS" id="PR00505">
    <property type="entry name" value="D12N6MTFRASE"/>
</dbReference>
<reference evidence="8 9" key="1">
    <citation type="submission" date="2015-03" db="EMBL/GenBank/DDBJ databases">
        <title>Genome sequence of Variovorax paradoxus TBEA6.</title>
        <authorList>
            <person name="Poehlein A."/>
            <person name="Schuldes J."/>
            <person name="Wuebbeler J.H."/>
            <person name="Hiessl S."/>
            <person name="Steinbuechel A."/>
            <person name="Daniel R."/>
        </authorList>
    </citation>
    <scope>NUCLEOTIDE SEQUENCE [LARGE SCALE GENOMIC DNA]</scope>
    <source>
        <strain evidence="8 9">TBEA6</strain>
    </source>
</reference>
<accession>A0A0H2M5G3</accession>
<feature type="binding site" evidence="7">
    <location>
        <position position="10"/>
    </location>
    <ligand>
        <name>S-adenosyl-L-methionine</name>
        <dbReference type="ChEBI" id="CHEBI:59789"/>
    </ligand>
</feature>
<dbReference type="GO" id="GO:0009307">
    <property type="term" value="P:DNA restriction-modification system"/>
    <property type="evidence" value="ECO:0007669"/>
    <property type="project" value="InterPro"/>
</dbReference>
<dbReference type="EC" id="2.1.1.72" evidence="2"/>
<evidence type="ECO:0000256" key="2">
    <source>
        <dbReference type="ARBA" id="ARBA00011900"/>
    </source>
</evidence>
<dbReference type="InterPro" id="IPR023095">
    <property type="entry name" value="Ade_MeTrfase_dom_2"/>
</dbReference>
<dbReference type="PANTHER" id="PTHR30481">
    <property type="entry name" value="DNA ADENINE METHYLASE"/>
    <property type="match status" value="1"/>
</dbReference>
<evidence type="ECO:0000313" key="8">
    <source>
        <dbReference type="EMBL" id="KLN57609.1"/>
    </source>
</evidence>
<dbReference type="PANTHER" id="PTHR30481:SF4">
    <property type="entry name" value="SITE-SPECIFIC DNA-METHYLTRANSFERASE (ADENINE-SPECIFIC)"/>
    <property type="match status" value="1"/>
</dbReference>
<dbReference type="GO" id="GO:1904047">
    <property type="term" value="F:S-adenosyl-L-methionine binding"/>
    <property type="evidence" value="ECO:0007669"/>
    <property type="project" value="TreeGrafter"/>
</dbReference>
<sequence>MTQQKSPLAWLGGKSRLADQIIERMPAHQTYCEVFAGAAWVLFKKPESKVEIINDINRELTNLYRCVKHHLGELVAQFRWMLVSRDEFDTFLSLPPDALTDIQRAARFFYLAKTSFGAKIHKPTFGIAATAPPRLNLLRIEEELSDAHVRLSRVFIENKPYDQVIQRFDKPGTLFYVDPPYWGNEKDYGEGVFSREDFARLAGILDGLKGKFILSLNDTPGVRETFAGFRMEAVKTRYSISAKANQAVGEVLIFNFKGR</sequence>
<dbReference type="InterPro" id="IPR012263">
    <property type="entry name" value="M_m6A_EcoRV"/>
</dbReference>
<feature type="binding site" evidence="7">
    <location>
        <position position="178"/>
    </location>
    <ligand>
        <name>S-adenosyl-L-methionine</name>
        <dbReference type="ChEBI" id="CHEBI:59789"/>
    </ligand>
</feature>
<feature type="binding site" evidence="7">
    <location>
        <position position="14"/>
    </location>
    <ligand>
        <name>S-adenosyl-L-methionine</name>
        <dbReference type="ChEBI" id="CHEBI:59789"/>
    </ligand>
</feature>
<dbReference type="Pfam" id="PF02086">
    <property type="entry name" value="MethyltransfD12"/>
    <property type="match status" value="1"/>
</dbReference>
<comment type="similarity">
    <text evidence="1">Belongs to the N(4)/N(6)-methyltransferase family.</text>
</comment>
<organism evidence="8 9">
    <name type="scientific">Variovorax paradoxus</name>
    <dbReference type="NCBI Taxonomy" id="34073"/>
    <lineage>
        <taxon>Bacteria</taxon>
        <taxon>Pseudomonadati</taxon>
        <taxon>Pseudomonadota</taxon>
        <taxon>Betaproteobacteria</taxon>
        <taxon>Burkholderiales</taxon>
        <taxon>Comamonadaceae</taxon>
        <taxon>Variovorax</taxon>
    </lineage>
</organism>
<dbReference type="Proteomes" id="UP000035170">
    <property type="component" value="Unassembled WGS sequence"/>
</dbReference>
<name>A0A0H2M5G3_VARPD</name>
<keyword evidence="5" id="KW-0949">S-adenosyl-L-methionine</keyword>
<feature type="binding site" evidence="7">
    <location>
        <position position="55"/>
    </location>
    <ligand>
        <name>S-adenosyl-L-methionine</name>
        <dbReference type="ChEBI" id="CHEBI:59789"/>
    </ligand>
</feature>
<evidence type="ECO:0000256" key="1">
    <source>
        <dbReference type="ARBA" id="ARBA00006594"/>
    </source>
</evidence>